<sequence length="118" mass="13046">MDSKEIKWTFGGNRCFVASVPCGLWHTTVVTSAGQLFTFDGTFGVLGHEDRKSGIPRGPTHCLISYGHSMTIALTNNGHVYAMGSPVYMHLWNPQAGRKLSIRVEGKLTKNFLFKACR</sequence>
<dbReference type="EMBL" id="JBBPBM010000124">
    <property type="protein sequence ID" value="KAK8505773.1"/>
    <property type="molecule type" value="Genomic_DNA"/>
</dbReference>
<evidence type="ECO:0000313" key="2">
    <source>
        <dbReference type="EMBL" id="KAK8505773.1"/>
    </source>
</evidence>
<evidence type="ECO:0000256" key="1">
    <source>
        <dbReference type="ARBA" id="ARBA00022737"/>
    </source>
</evidence>
<keyword evidence="1" id="KW-0677">Repeat</keyword>
<gene>
    <name evidence="2" type="ORF">V6N12_024756</name>
</gene>
<dbReference type="InterPro" id="IPR009091">
    <property type="entry name" value="RCC1/BLIP-II"/>
</dbReference>
<dbReference type="PANTHER" id="PTHR22870:SF437">
    <property type="entry name" value="REGULATOR OF CHROMOSOME CONDENSATION (RCC1) FAMILY WITH FYVE ZINC FINGER DOMAIN-CONTAINING PROTEIN"/>
    <property type="match status" value="1"/>
</dbReference>
<dbReference type="PANTHER" id="PTHR22870">
    <property type="entry name" value="REGULATOR OF CHROMOSOME CONDENSATION"/>
    <property type="match status" value="1"/>
</dbReference>
<name>A0ABR2BF69_9ROSI</name>
<dbReference type="InterPro" id="IPR051210">
    <property type="entry name" value="Ub_ligase/GEF_domain"/>
</dbReference>
<dbReference type="Gene3D" id="2.130.10.30">
    <property type="entry name" value="Regulator of chromosome condensation 1/beta-lactamase-inhibitor protein II"/>
    <property type="match status" value="1"/>
</dbReference>
<evidence type="ECO:0000313" key="3">
    <source>
        <dbReference type="Proteomes" id="UP001472677"/>
    </source>
</evidence>
<accession>A0ABR2BF69</accession>
<reference evidence="2 3" key="1">
    <citation type="journal article" date="2024" name="G3 (Bethesda)">
        <title>Genome assembly of Hibiscus sabdariffa L. provides insights into metabolisms of medicinal natural products.</title>
        <authorList>
            <person name="Kim T."/>
        </authorList>
    </citation>
    <scope>NUCLEOTIDE SEQUENCE [LARGE SCALE GENOMIC DNA]</scope>
    <source>
        <strain evidence="2">TK-2024</strain>
        <tissue evidence="2">Old leaves</tissue>
    </source>
</reference>
<protein>
    <submittedName>
        <fullName evidence="2">Uncharacterized protein</fullName>
    </submittedName>
</protein>
<proteinExistence type="predicted"/>
<dbReference type="SUPFAM" id="SSF50985">
    <property type="entry name" value="RCC1/BLIP-II"/>
    <property type="match status" value="1"/>
</dbReference>
<organism evidence="2 3">
    <name type="scientific">Hibiscus sabdariffa</name>
    <name type="common">roselle</name>
    <dbReference type="NCBI Taxonomy" id="183260"/>
    <lineage>
        <taxon>Eukaryota</taxon>
        <taxon>Viridiplantae</taxon>
        <taxon>Streptophyta</taxon>
        <taxon>Embryophyta</taxon>
        <taxon>Tracheophyta</taxon>
        <taxon>Spermatophyta</taxon>
        <taxon>Magnoliopsida</taxon>
        <taxon>eudicotyledons</taxon>
        <taxon>Gunneridae</taxon>
        <taxon>Pentapetalae</taxon>
        <taxon>rosids</taxon>
        <taxon>malvids</taxon>
        <taxon>Malvales</taxon>
        <taxon>Malvaceae</taxon>
        <taxon>Malvoideae</taxon>
        <taxon>Hibiscus</taxon>
    </lineage>
</organism>
<comment type="caution">
    <text evidence="2">The sequence shown here is derived from an EMBL/GenBank/DDBJ whole genome shotgun (WGS) entry which is preliminary data.</text>
</comment>
<dbReference type="Proteomes" id="UP001472677">
    <property type="component" value="Unassembled WGS sequence"/>
</dbReference>
<keyword evidence="3" id="KW-1185">Reference proteome</keyword>